<keyword evidence="3" id="KW-1185">Reference proteome</keyword>
<accession>A0A4Y2GCU2</accession>
<evidence type="ECO:0000313" key="3">
    <source>
        <dbReference type="Proteomes" id="UP000499080"/>
    </source>
</evidence>
<dbReference type="EMBL" id="BGPR01001301">
    <property type="protein sequence ID" value="GBM50499.1"/>
    <property type="molecule type" value="Genomic_DNA"/>
</dbReference>
<sequence length="110" mass="12508">MTLTYTEICRLTDCQPFHILGPECHVDEFSAMCILDPRRFPVALRFKQSPNQCGSSAKFEPVLSLIHKAFFNTRRIFNISSFEPGGFRPRDLTTRPPQPHIGESVQEAIA</sequence>
<evidence type="ECO:0000256" key="1">
    <source>
        <dbReference type="SAM" id="MobiDB-lite"/>
    </source>
</evidence>
<proteinExistence type="predicted"/>
<protein>
    <submittedName>
        <fullName evidence="2">Uncharacterized protein</fullName>
    </submittedName>
</protein>
<gene>
    <name evidence="2" type="ORF">AVEN_254777_1</name>
</gene>
<reference evidence="2 3" key="1">
    <citation type="journal article" date="2019" name="Sci. Rep.">
        <title>Orb-weaving spider Araneus ventricosus genome elucidates the spidroin gene catalogue.</title>
        <authorList>
            <person name="Kono N."/>
            <person name="Nakamura H."/>
            <person name="Ohtoshi R."/>
            <person name="Moran D.A.P."/>
            <person name="Shinohara A."/>
            <person name="Yoshida Y."/>
            <person name="Fujiwara M."/>
            <person name="Mori M."/>
            <person name="Tomita M."/>
            <person name="Arakawa K."/>
        </authorList>
    </citation>
    <scope>NUCLEOTIDE SEQUENCE [LARGE SCALE GENOMIC DNA]</scope>
</reference>
<organism evidence="2 3">
    <name type="scientific">Araneus ventricosus</name>
    <name type="common">Orbweaver spider</name>
    <name type="synonym">Epeira ventricosa</name>
    <dbReference type="NCBI Taxonomy" id="182803"/>
    <lineage>
        <taxon>Eukaryota</taxon>
        <taxon>Metazoa</taxon>
        <taxon>Ecdysozoa</taxon>
        <taxon>Arthropoda</taxon>
        <taxon>Chelicerata</taxon>
        <taxon>Arachnida</taxon>
        <taxon>Araneae</taxon>
        <taxon>Araneomorphae</taxon>
        <taxon>Entelegynae</taxon>
        <taxon>Araneoidea</taxon>
        <taxon>Araneidae</taxon>
        <taxon>Araneus</taxon>
    </lineage>
</organism>
<name>A0A4Y2GCU2_ARAVE</name>
<feature type="region of interest" description="Disordered" evidence="1">
    <location>
        <begin position="84"/>
        <end position="110"/>
    </location>
</feature>
<dbReference type="AlphaFoldDB" id="A0A4Y2GCU2"/>
<dbReference type="Proteomes" id="UP000499080">
    <property type="component" value="Unassembled WGS sequence"/>
</dbReference>
<evidence type="ECO:0000313" key="2">
    <source>
        <dbReference type="EMBL" id="GBM50499.1"/>
    </source>
</evidence>
<comment type="caution">
    <text evidence="2">The sequence shown here is derived from an EMBL/GenBank/DDBJ whole genome shotgun (WGS) entry which is preliminary data.</text>
</comment>